<feature type="domain" description="Mce/MlaD" evidence="1">
    <location>
        <begin position="41"/>
        <end position="117"/>
    </location>
</feature>
<dbReference type="PANTHER" id="PTHR33371:SF17">
    <property type="entry name" value="MCE-FAMILY PROTEIN MCE1B"/>
    <property type="match status" value="1"/>
</dbReference>
<dbReference type="InterPro" id="IPR024516">
    <property type="entry name" value="Mce_C"/>
</dbReference>
<dbReference type="NCBIfam" id="TIGR00996">
    <property type="entry name" value="Mtu_fam_mce"/>
    <property type="match status" value="1"/>
</dbReference>
<reference evidence="3" key="1">
    <citation type="submission" date="2022-08" db="EMBL/GenBank/DDBJ databases">
        <title>Genome analysis of Corynebacteriales strain.</title>
        <authorList>
            <person name="Lee S.D."/>
        </authorList>
    </citation>
    <scope>NUCLEOTIDE SEQUENCE</scope>
    <source>
        <strain evidence="3">D3-21</strain>
    </source>
</reference>
<keyword evidence="4" id="KW-1185">Reference proteome</keyword>
<accession>A0A9X4M6K3</accession>
<dbReference type="PANTHER" id="PTHR33371">
    <property type="entry name" value="INTERMEMBRANE PHOSPHOLIPID TRANSPORT SYSTEM BINDING PROTEIN MLAD-RELATED"/>
    <property type="match status" value="1"/>
</dbReference>
<gene>
    <name evidence="3" type="ORF">NVS88_16505</name>
</gene>
<sequence length="363" mass="38243">MKSQFRGLAGPLTKLIIFAVVTVLLTGVLAATIANIGGGSGQRYNAMFSDVTSLNIGDDVRIAGVRVGQVTAIKVVNHNEAEVQFAVSGRSWLPASTIATIKYRNLIGQRYISLSEGPGEQGRKLAVGSTMPLSQTRPALNLTTLFNGFRPLFQTLQPEDVNKLSYEIVQVFQGEGGSIADLVDNTATLTNTVADKDKVIGEVITNLNNILATVNKRGDELSSLIVNTQHLVDGLAADKATIGSAVTNLADLTTATAGLLDPTRPSIQGTIAGINGLSTEINKESDAVNKVLATLPKKYEALDRTAMFGSWFQFYLCGIDIVAGPGSSPHLNLPTGLPTVNQPIWTFASSRCTADGNAAGGTN</sequence>
<dbReference type="Pfam" id="PF02470">
    <property type="entry name" value="MlaD"/>
    <property type="match status" value="1"/>
</dbReference>
<feature type="domain" description="Mammalian cell entry C-terminal" evidence="2">
    <location>
        <begin position="122"/>
        <end position="326"/>
    </location>
</feature>
<dbReference type="InterPro" id="IPR003399">
    <property type="entry name" value="Mce/MlaD"/>
</dbReference>
<evidence type="ECO:0000259" key="2">
    <source>
        <dbReference type="Pfam" id="PF11887"/>
    </source>
</evidence>
<name>A0A9X4M6K3_9ACTN</name>
<comment type="caution">
    <text evidence="3">The sequence shown here is derived from an EMBL/GenBank/DDBJ whole genome shotgun (WGS) entry which is preliminary data.</text>
</comment>
<dbReference type="Pfam" id="PF11887">
    <property type="entry name" value="Mce4_CUP1"/>
    <property type="match status" value="1"/>
</dbReference>
<dbReference type="InterPro" id="IPR005693">
    <property type="entry name" value="Mce"/>
</dbReference>
<proteinExistence type="predicted"/>
<dbReference type="GO" id="GO:0005576">
    <property type="term" value="C:extracellular region"/>
    <property type="evidence" value="ECO:0007669"/>
    <property type="project" value="TreeGrafter"/>
</dbReference>
<evidence type="ECO:0000259" key="1">
    <source>
        <dbReference type="Pfam" id="PF02470"/>
    </source>
</evidence>
<dbReference type="InterPro" id="IPR052336">
    <property type="entry name" value="MlaD_Phospholipid_Transporter"/>
</dbReference>
<dbReference type="AlphaFoldDB" id="A0A9X4M6K3"/>
<evidence type="ECO:0000313" key="4">
    <source>
        <dbReference type="Proteomes" id="UP001152755"/>
    </source>
</evidence>
<dbReference type="RefSeq" id="WP_277830134.1">
    <property type="nucleotide sequence ID" value="NZ_JAAIVF010000001.1"/>
</dbReference>
<dbReference type="EMBL" id="JANRHA010000011">
    <property type="protein sequence ID" value="MDG3016158.1"/>
    <property type="molecule type" value="Genomic_DNA"/>
</dbReference>
<dbReference type="GO" id="GO:0051701">
    <property type="term" value="P:biological process involved in interaction with host"/>
    <property type="evidence" value="ECO:0007669"/>
    <property type="project" value="TreeGrafter"/>
</dbReference>
<evidence type="ECO:0000313" key="3">
    <source>
        <dbReference type="EMBL" id="MDG3016158.1"/>
    </source>
</evidence>
<protein>
    <submittedName>
        <fullName evidence="3">MCE family protein</fullName>
    </submittedName>
</protein>
<organism evidence="3 4">
    <name type="scientific">Speluncibacter jeojiensis</name>
    <dbReference type="NCBI Taxonomy" id="2710754"/>
    <lineage>
        <taxon>Bacteria</taxon>
        <taxon>Bacillati</taxon>
        <taxon>Actinomycetota</taxon>
        <taxon>Actinomycetes</taxon>
        <taxon>Mycobacteriales</taxon>
        <taxon>Speluncibacteraceae</taxon>
        <taxon>Speluncibacter</taxon>
    </lineage>
</organism>
<dbReference type="Proteomes" id="UP001152755">
    <property type="component" value="Unassembled WGS sequence"/>
</dbReference>